<feature type="domain" description="Ig-like" evidence="1">
    <location>
        <begin position="93"/>
        <end position="169"/>
    </location>
</feature>
<dbReference type="Gene3D" id="3.40.390.10">
    <property type="entry name" value="Collagenase (Catalytic Domain)"/>
    <property type="match status" value="1"/>
</dbReference>
<dbReference type="PANTHER" id="PTHR11733">
    <property type="entry name" value="ZINC METALLOPROTEASE FAMILY M13 NEPRILYSIN-RELATED"/>
    <property type="match status" value="1"/>
</dbReference>
<dbReference type="PROSITE" id="PS50835">
    <property type="entry name" value="IG_LIKE"/>
    <property type="match status" value="1"/>
</dbReference>
<reference evidence="2" key="1">
    <citation type="journal article" date="2020" name="Cell">
        <title>Large-Scale Comparative Analyses of Tick Genomes Elucidate Their Genetic Diversity and Vector Capacities.</title>
        <authorList>
            <consortium name="Tick Genome and Microbiome Consortium (TIGMIC)"/>
            <person name="Jia N."/>
            <person name="Wang J."/>
            <person name="Shi W."/>
            <person name="Du L."/>
            <person name="Sun Y."/>
            <person name="Zhan W."/>
            <person name="Jiang J.F."/>
            <person name="Wang Q."/>
            <person name="Zhang B."/>
            <person name="Ji P."/>
            <person name="Bell-Sakyi L."/>
            <person name="Cui X.M."/>
            <person name="Yuan T.T."/>
            <person name="Jiang B.G."/>
            <person name="Yang W.F."/>
            <person name="Lam T.T."/>
            <person name="Chang Q.C."/>
            <person name="Ding S.J."/>
            <person name="Wang X.J."/>
            <person name="Zhu J.G."/>
            <person name="Ruan X.D."/>
            <person name="Zhao L."/>
            <person name="Wei J.T."/>
            <person name="Ye R.Z."/>
            <person name="Que T.C."/>
            <person name="Du C.H."/>
            <person name="Zhou Y.H."/>
            <person name="Cheng J.X."/>
            <person name="Dai P.F."/>
            <person name="Guo W.B."/>
            <person name="Han X.H."/>
            <person name="Huang E.J."/>
            <person name="Li L.F."/>
            <person name="Wei W."/>
            <person name="Gao Y.C."/>
            <person name="Liu J.Z."/>
            <person name="Shao H.Z."/>
            <person name="Wang X."/>
            <person name="Wang C.C."/>
            <person name="Yang T.C."/>
            <person name="Huo Q.B."/>
            <person name="Li W."/>
            <person name="Chen H.Y."/>
            <person name="Chen S.E."/>
            <person name="Zhou L.G."/>
            <person name="Ni X.B."/>
            <person name="Tian J.H."/>
            <person name="Sheng Y."/>
            <person name="Liu T."/>
            <person name="Pan Y.S."/>
            <person name="Xia L.Y."/>
            <person name="Li J."/>
            <person name="Zhao F."/>
            <person name="Cao W.C."/>
        </authorList>
    </citation>
    <scope>NUCLEOTIDE SEQUENCE</scope>
    <source>
        <strain evidence="2">Rsan-2018</strain>
    </source>
</reference>
<name>A0A9D4Q1R1_RHISA</name>
<evidence type="ECO:0000313" key="2">
    <source>
        <dbReference type="EMBL" id="KAH7962784.1"/>
    </source>
</evidence>
<dbReference type="InterPro" id="IPR000718">
    <property type="entry name" value="Peptidase_M13"/>
</dbReference>
<dbReference type="PROSITE" id="PS51885">
    <property type="entry name" value="NEPRILYSIN"/>
    <property type="match status" value="1"/>
</dbReference>
<dbReference type="GO" id="GO:0004222">
    <property type="term" value="F:metalloendopeptidase activity"/>
    <property type="evidence" value="ECO:0007669"/>
    <property type="project" value="InterPro"/>
</dbReference>
<accession>A0A9D4Q1R1</accession>
<protein>
    <recommendedName>
        <fullName evidence="1">Ig-like domain-containing protein</fullName>
    </recommendedName>
</protein>
<dbReference type="PANTHER" id="PTHR11733:SF241">
    <property type="entry name" value="GH26575P-RELATED"/>
    <property type="match status" value="1"/>
</dbReference>
<dbReference type="SUPFAM" id="SSF55486">
    <property type="entry name" value="Metalloproteases ('zincins'), catalytic domain"/>
    <property type="match status" value="1"/>
</dbReference>
<dbReference type="EMBL" id="JABSTV010001249">
    <property type="protein sequence ID" value="KAH7962784.1"/>
    <property type="molecule type" value="Genomic_DNA"/>
</dbReference>
<dbReference type="AlphaFoldDB" id="A0A9D4Q1R1"/>
<gene>
    <name evidence="2" type="ORF">HPB52_017942</name>
</gene>
<dbReference type="InterPro" id="IPR018497">
    <property type="entry name" value="Peptidase_M13_C"/>
</dbReference>
<comment type="caution">
    <text evidence="2">The sequence shown here is derived from an EMBL/GenBank/DDBJ whole genome shotgun (WGS) entry which is preliminary data.</text>
</comment>
<organism evidence="2 3">
    <name type="scientific">Rhipicephalus sanguineus</name>
    <name type="common">Brown dog tick</name>
    <name type="synonym">Ixodes sanguineus</name>
    <dbReference type="NCBI Taxonomy" id="34632"/>
    <lineage>
        <taxon>Eukaryota</taxon>
        <taxon>Metazoa</taxon>
        <taxon>Ecdysozoa</taxon>
        <taxon>Arthropoda</taxon>
        <taxon>Chelicerata</taxon>
        <taxon>Arachnida</taxon>
        <taxon>Acari</taxon>
        <taxon>Parasitiformes</taxon>
        <taxon>Ixodida</taxon>
        <taxon>Ixodoidea</taxon>
        <taxon>Ixodidae</taxon>
        <taxon>Rhipicephalinae</taxon>
        <taxon>Rhipicephalus</taxon>
        <taxon>Rhipicephalus</taxon>
    </lineage>
</organism>
<proteinExistence type="predicted"/>
<dbReference type="Proteomes" id="UP000821837">
    <property type="component" value="Chromosome 3"/>
</dbReference>
<dbReference type="InterPro" id="IPR007110">
    <property type="entry name" value="Ig-like_dom"/>
</dbReference>
<dbReference type="InterPro" id="IPR024079">
    <property type="entry name" value="MetalloPept_cat_dom_sf"/>
</dbReference>
<reference evidence="2" key="2">
    <citation type="submission" date="2021-09" db="EMBL/GenBank/DDBJ databases">
        <authorList>
            <person name="Jia N."/>
            <person name="Wang J."/>
            <person name="Shi W."/>
            <person name="Du L."/>
            <person name="Sun Y."/>
            <person name="Zhan W."/>
            <person name="Jiang J."/>
            <person name="Wang Q."/>
            <person name="Zhang B."/>
            <person name="Ji P."/>
            <person name="Sakyi L.B."/>
            <person name="Cui X."/>
            <person name="Yuan T."/>
            <person name="Jiang B."/>
            <person name="Yang W."/>
            <person name="Lam T.T.-Y."/>
            <person name="Chang Q."/>
            <person name="Ding S."/>
            <person name="Wang X."/>
            <person name="Zhu J."/>
            <person name="Ruan X."/>
            <person name="Zhao L."/>
            <person name="Wei J."/>
            <person name="Que T."/>
            <person name="Du C."/>
            <person name="Cheng J."/>
            <person name="Dai P."/>
            <person name="Han X."/>
            <person name="Huang E."/>
            <person name="Gao Y."/>
            <person name="Liu J."/>
            <person name="Shao H."/>
            <person name="Ye R."/>
            <person name="Li L."/>
            <person name="Wei W."/>
            <person name="Wang X."/>
            <person name="Wang C."/>
            <person name="Huo Q."/>
            <person name="Li W."/>
            <person name="Guo W."/>
            <person name="Chen H."/>
            <person name="Chen S."/>
            <person name="Zhou L."/>
            <person name="Zhou L."/>
            <person name="Ni X."/>
            <person name="Tian J."/>
            <person name="Zhou Y."/>
            <person name="Sheng Y."/>
            <person name="Liu T."/>
            <person name="Pan Y."/>
            <person name="Xia L."/>
            <person name="Li J."/>
            <person name="Zhao F."/>
            <person name="Cao W."/>
        </authorList>
    </citation>
    <scope>NUCLEOTIDE SEQUENCE</scope>
    <source>
        <strain evidence="2">Rsan-2018</strain>
        <tissue evidence="2">Larvae</tissue>
    </source>
</reference>
<sequence length="169" mass="19383">MNCTQELLRGEHQQRVDFRLQSLSDVSSEQLFFVYYALDNCESTYEAYQATQFRTHGRLPAAHRVNFPLRHLPQFARAFRCNDSDATATTERPRRVMMVAPKRGHSCDVMRCNSTDVSGSVRWYRRLAQVRSKSFASRRNSSVTTHVTGGNVLSFPGRDWMIAGREACV</sequence>
<dbReference type="Pfam" id="PF01431">
    <property type="entry name" value="Peptidase_M13"/>
    <property type="match status" value="1"/>
</dbReference>
<dbReference type="GO" id="GO:0005886">
    <property type="term" value="C:plasma membrane"/>
    <property type="evidence" value="ECO:0007669"/>
    <property type="project" value="TreeGrafter"/>
</dbReference>
<keyword evidence="3" id="KW-1185">Reference proteome</keyword>
<evidence type="ECO:0000313" key="3">
    <source>
        <dbReference type="Proteomes" id="UP000821837"/>
    </source>
</evidence>
<evidence type="ECO:0000259" key="1">
    <source>
        <dbReference type="PROSITE" id="PS50835"/>
    </source>
</evidence>
<dbReference type="GO" id="GO:0016485">
    <property type="term" value="P:protein processing"/>
    <property type="evidence" value="ECO:0007669"/>
    <property type="project" value="TreeGrafter"/>
</dbReference>